<protein>
    <submittedName>
        <fullName evidence="2">Uncharacterized protein</fullName>
    </submittedName>
</protein>
<evidence type="ECO:0000313" key="2">
    <source>
        <dbReference type="EMBL" id="CUX42648.1"/>
    </source>
</evidence>
<evidence type="ECO:0000313" key="3">
    <source>
        <dbReference type="Proteomes" id="UP000191897"/>
    </source>
</evidence>
<organism evidence="2 3">
    <name type="scientific">Agrobacterium tumefaciens str. Kerr 14</name>
    <dbReference type="NCBI Taxonomy" id="1183424"/>
    <lineage>
        <taxon>Bacteria</taxon>
        <taxon>Pseudomonadati</taxon>
        <taxon>Pseudomonadota</taxon>
        <taxon>Alphaproteobacteria</taxon>
        <taxon>Hyphomicrobiales</taxon>
        <taxon>Rhizobiaceae</taxon>
        <taxon>Rhizobium/Agrobacterium group</taxon>
        <taxon>Agrobacterium</taxon>
        <taxon>Agrobacterium tumefaciens complex</taxon>
    </lineage>
</organism>
<sequence>MTCLQPNKPRDTGITSKDEHPLQIGNNRLREGIARLDRIFAPFTGRPMDEDRNHAH</sequence>
<name>A0A1S7QUU1_AGRTU</name>
<gene>
    <name evidence="2" type="ORF">AGR4C_Cc90003</name>
</gene>
<dbReference type="Proteomes" id="UP000191897">
    <property type="component" value="Unassembled WGS sequence"/>
</dbReference>
<proteinExistence type="predicted"/>
<feature type="region of interest" description="Disordered" evidence="1">
    <location>
        <begin position="1"/>
        <end position="21"/>
    </location>
</feature>
<feature type="compositionally biased region" description="Basic and acidic residues" evidence="1">
    <location>
        <begin position="8"/>
        <end position="21"/>
    </location>
</feature>
<dbReference type="AlphaFoldDB" id="A0A1S7QUU1"/>
<reference evidence="2 3" key="1">
    <citation type="submission" date="2016-01" db="EMBL/GenBank/DDBJ databases">
        <authorList>
            <person name="Oliw E.H."/>
        </authorList>
    </citation>
    <scope>NUCLEOTIDE SEQUENCE [LARGE SCALE GENOMIC DNA]</scope>
    <source>
        <strain evidence="2 3">Kerr 14</strain>
    </source>
</reference>
<dbReference type="EMBL" id="FBWC01000018">
    <property type="protein sequence ID" value="CUX42648.1"/>
    <property type="molecule type" value="Genomic_DNA"/>
</dbReference>
<evidence type="ECO:0000256" key="1">
    <source>
        <dbReference type="SAM" id="MobiDB-lite"/>
    </source>
</evidence>
<accession>A0A1S7QUU1</accession>